<gene>
    <name evidence="2" type="ORF">SAMN05421766_104497</name>
</gene>
<feature type="transmembrane region" description="Helical" evidence="1">
    <location>
        <begin position="66"/>
        <end position="87"/>
    </location>
</feature>
<keyword evidence="1" id="KW-1133">Transmembrane helix</keyword>
<organism evidence="2 3">
    <name type="scientific">Zobellia uliginosa</name>
    <dbReference type="NCBI Taxonomy" id="143224"/>
    <lineage>
        <taxon>Bacteria</taxon>
        <taxon>Pseudomonadati</taxon>
        <taxon>Bacteroidota</taxon>
        <taxon>Flavobacteriia</taxon>
        <taxon>Flavobacteriales</taxon>
        <taxon>Flavobacteriaceae</taxon>
        <taxon>Zobellia</taxon>
    </lineage>
</organism>
<dbReference type="Proteomes" id="UP000185728">
    <property type="component" value="Unassembled WGS sequence"/>
</dbReference>
<evidence type="ECO:0000313" key="3">
    <source>
        <dbReference type="Proteomes" id="UP000185728"/>
    </source>
</evidence>
<keyword evidence="1" id="KW-0472">Membrane</keyword>
<keyword evidence="1" id="KW-0812">Transmembrane</keyword>
<name>A0ABY1L148_9FLAO</name>
<dbReference type="EMBL" id="FTOB01000004">
    <property type="protein sequence ID" value="SIS86775.1"/>
    <property type="molecule type" value="Genomic_DNA"/>
</dbReference>
<evidence type="ECO:0000313" key="2">
    <source>
        <dbReference type="EMBL" id="SIS86775.1"/>
    </source>
</evidence>
<proteinExistence type="predicted"/>
<comment type="caution">
    <text evidence="2">The sequence shown here is derived from an EMBL/GenBank/DDBJ whole genome shotgun (WGS) entry which is preliminary data.</text>
</comment>
<reference evidence="2 3" key="1">
    <citation type="submission" date="2017-01" db="EMBL/GenBank/DDBJ databases">
        <authorList>
            <person name="Varghese N."/>
            <person name="Submissions S."/>
        </authorList>
    </citation>
    <scope>NUCLEOTIDE SEQUENCE [LARGE SCALE GENOMIC DNA]</scope>
    <source>
        <strain evidence="2 3">DSM 2061</strain>
    </source>
</reference>
<protein>
    <recommendedName>
        <fullName evidence="4">DoxX-like family protein</fullName>
    </recommendedName>
</protein>
<evidence type="ECO:0008006" key="4">
    <source>
        <dbReference type="Google" id="ProtNLM"/>
    </source>
</evidence>
<keyword evidence="3" id="KW-1185">Reference proteome</keyword>
<dbReference type="RefSeq" id="WP_076455995.1">
    <property type="nucleotide sequence ID" value="NZ_FTOB01000004.1"/>
</dbReference>
<sequence>MITLLSLLFFLGFFQLYASSERMPHNQQMLGITWVQQHKLTAKTVGSSLVVLSLLLTGIQYGWGAGLLLGSIMLMTIGSLTICITPLRVIGRWGMLALFSISFSLELLIF</sequence>
<accession>A0ABY1L148</accession>
<evidence type="ECO:0000256" key="1">
    <source>
        <dbReference type="SAM" id="Phobius"/>
    </source>
</evidence>
<feature type="transmembrane region" description="Helical" evidence="1">
    <location>
        <begin position="93"/>
        <end position="109"/>
    </location>
</feature>